<proteinExistence type="predicted"/>
<dbReference type="SUPFAM" id="SSF143422">
    <property type="entry name" value="Transposase IS200-like"/>
    <property type="match status" value="1"/>
</dbReference>
<dbReference type="SMART" id="SM01321">
    <property type="entry name" value="Y1_Tnp"/>
    <property type="match status" value="1"/>
</dbReference>
<dbReference type="GO" id="GO:0006313">
    <property type="term" value="P:DNA transposition"/>
    <property type="evidence" value="ECO:0007669"/>
    <property type="project" value="InterPro"/>
</dbReference>
<evidence type="ECO:0000259" key="1">
    <source>
        <dbReference type="SMART" id="SM01321"/>
    </source>
</evidence>
<dbReference type="PANTHER" id="PTHR36966">
    <property type="entry name" value="REP-ASSOCIATED TYROSINE TRANSPOSASE"/>
    <property type="match status" value="1"/>
</dbReference>
<dbReference type="EMBL" id="CP000108">
    <property type="protein sequence ID" value="ABB28784.1"/>
    <property type="molecule type" value="Genomic_DNA"/>
</dbReference>
<dbReference type="Gene3D" id="3.30.70.1290">
    <property type="entry name" value="Transposase IS200-like"/>
    <property type="match status" value="1"/>
</dbReference>
<dbReference type="KEGG" id="cch:Cag_1529"/>
<feature type="domain" description="Transposase IS200-like" evidence="1">
    <location>
        <begin position="21"/>
        <end position="181"/>
    </location>
</feature>
<sequence>MEKFKGLYRIESARMQGWNYGWAGLYFITICTKDRVCWFGEMVNHKLSLSDIGTIVEMEWRNTFEMRPDMNLYMGEFVIMPNHFHAIIGIGTNRYNIQYDDHRRDAMHCVSTHHCVSNTPPKTTISSQSNNLASIVRGFKASVTKQARMLHVDFAWQSRYYDHIIRDEKSFHAISTYIINNPAQWAKDELYL</sequence>
<dbReference type="HOGENOM" id="CLU_101329_0_0_10"/>
<dbReference type="GO" id="GO:0043565">
    <property type="term" value="F:sequence-specific DNA binding"/>
    <property type="evidence" value="ECO:0007669"/>
    <property type="project" value="TreeGrafter"/>
</dbReference>
<dbReference type="GO" id="GO:0004803">
    <property type="term" value="F:transposase activity"/>
    <property type="evidence" value="ECO:0007669"/>
    <property type="project" value="InterPro"/>
</dbReference>
<accession>Q3AQE1</accession>
<organism evidence="2">
    <name type="scientific">Chlorobium chlorochromatii (strain CaD3)</name>
    <dbReference type="NCBI Taxonomy" id="340177"/>
    <lineage>
        <taxon>Bacteria</taxon>
        <taxon>Pseudomonadati</taxon>
        <taxon>Chlorobiota</taxon>
        <taxon>Chlorobiia</taxon>
        <taxon>Chlorobiales</taxon>
        <taxon>Chlorobiaceae</taxon>
        <taxon>Chlorobium/Pelodictyon group</taxon>
        <taxon>Chlorobium</taxon>
    </lineage>
</organism>
<protein>
    <recommendedName>
        <fullName evidence="1">Transposase IS200-like domain-containing protein</fullName>
    </recommendedName>
</protein>
<gene>
    <name evidence="2" type="ordered locus">Cag_1529</name>
</gene>
<evidence type="ECO:0000313" key="2">
    <source>
        <dbReference type="EMBL" id="ABB28784.1"/>
    </source>
</evidence>
<name>Q3AQE1_CHLCH</name>
<dbReference type="InterPro" id="IPR036515">
    <property type="entry name" value="Transposase_17_sf"/>
</dbReference>
<reference evidence="2" key="1">
    <citation type="submission" date="2005-08" db="EMBL/GenBank/DDBJ databases">
        <title>Complete sequence of Chlorobium chlorochromatii CaD3.</title>
        <authorList>
            <person name="Copeland A."/>
            <person name="Lucas S."/>
            <person name="Lapidus A."/>
            <person name="Barry K."/>
            <person name="Detter J.C."/>
            <person name="Glavina T."/>
            <person name="Hammon N."/>
            <person name="Israni S."/>
            <person name="Pitluck S."/>
            <person name="Bryant D."/>
            <person name="Schmutz J."/>
            <person name="Larimer F."/>
            <person name="Land M."/>
            <person name="Kyrpides N."/>
            <person name="Ivanova N."/>
            <person name="Richardson P."/>
        </authorList>
    </citation>
    <scope>NUCLEOTIDE SEQUENCE [LARGE SCALE GENOMIC DNA]</scope>
    <source>
        <strain evidence="2">CaD3</strain>
    </source>
</reference>
<dbReference type="InterPro" id="IPR002686">
    <property type="entry name" value="Transposase_17"/>
</dbReference>
<dbReference type="AlphaFoldDB" id="Q3AQE1"/>
<dbReference type="STRING" id="340177.Cag_1529"/>
<dbReference type="InterPro" id="IPR052715">
    <property type="entry name" value="RAYT_transposase"/>
</dbReference>
<dbReference type="OrthoDB" id="9794403at2"/>
<dbReference type="eggNOG" id="COG1943">
    <property type="taxonomic scope" value="Bacteria"/>
</dbReference>
<dbReference type="PANTHER" id="PTHR36966:SF1">
    <property type="entry name" value="REP-ASSOCIATED TYROSINE TRANSPOSASE"/>
    <property type="match status" value="1"/>
</dbReference>